<keyword evidence="5" id="KW-0460">Magnesium</keyword>
<dbReference type="EMBL" id="JABELV010000083">
    <property type="protein sequence ID" value="KAG7531761.1"/>
    <property type="molecule type" value="Genomic_DNA"/>
</dbReference>
<evidence type="ECO:0000256" key="3">
    <source>
        <dbReference type="ARBA" id="ARBA00022448"/>
    </source>
</evidence>
<feature type="domain" description="SLC41A/MgtE integral membrane" evidence="11">
    <location>
        <begin position="428"/>
        <end position="562"/>
    </location>
</feature>
<dbReference type="AlphaFoldDB" id="A0A8K0JKZ3"/>
<evidence type="ECO:0000256" key="1">
    <source>
        <dbReference type="ARBA" id="ARBA00004141"/>
    </source>
</evidence>
<feature type="transmembrane region" description="Helical" evidence="10">
    <location>
        <begin position="474"/>
        <end position="495"/>
    </location>
</feature>
<dbReference type="PANTHER" id="PTHR16228:SF7">
    <property type="entry name" value="SLC41A_MGTE INTEGRAL MEMBRANE DOMAIN-CONTAINING PROTEIN"/>
    <property type="match status" value="1"/>
</dbReference>
<keyword evidence="8 10" id="KW-0472">Membrane</keyword>
<feature type="transmembrane region" description="Helical" evidence="10">
    <location>
        <begin position="228"/>
        <end position="249"/>
    </location>
</feature>
<dbReference type="Pfam" id="PF01769">
    <property type="entry name" value="MgtE"/>
    <property type="match status" value="2"/>
</dbReference>
<feature type="transmembrane region" description="Helical" evidence="10">
    <location>
        <begin position="281"/>
        <end position="308"/>
    </location>
</feature>
<feature type="transmembrane region" description="Helical" evidence="10">
    <location>
        <begin position="418"/>
        <end position="440"/>
    </location>
</feature>
<feature type="transmembrane region" description="Helical" evidence="10">
    <location>
        <begin position="392"/>
        <end position="411"/>
    </location>
</feature>
<evidence type="ECO:0000256" key="9">
    <source>
        <dbReference type="SAM" id="MobiDB-lite"/>
    </source>
</evidence>
<feature type="domain" description="SLC41A/MgtE integral membrane" evidence="11">
    <location>
        <begin position="187"/>
        <end position="339"/>
    </location>
</feature>
<gene>
    <name evidence="12" type="ORF">FFLO_04130</name>
</gene>
<reference evidence="12" key="1">
    <citation type="submission" date="2020-04" db="EMBL/GenBank/DDBJ databases">
        <title>Analysis of mating type loci in Filobasidium floriforme.</title>
        <authorList>
            <person name="Nowrousian M."/>
        </authorList>
    </citation>
    <scope>NUCLEOTIDE SEQUENCE</scope>
    <source>
        <strain evidence="12">CBS 6242</strain>
    </source>
</reference>
<name>A0A8K0JKZ3_9TREE</name>
<dbReference type="InterPro" id="IPR036739">
    <property type="entry name" value="SLC41_membr_dom_sf"/>
</dbReference>
<evidence type="ECO:0000313" key="12">
    <source>
        <dbReference type="EMBL" id="KAG7531761.1"/>
    </source>
</evidence>
<dbReference type="SUPFAM" id="SSF161093">
    <property type="entry name" value="MgtE membrane domain-like"/>
    <property type="match status" value="2"/>
</dbReference>
<evidence type="ECO:0000256" key="6">
    <source>
        <dbReference type="ARBA" id="ARBA00022989"/>
    </source>
</evidence>
<dbReference type="InterPro" id="IPR045349">
    <property type="entry name" value="SLC41A1-3"/>
</dbReference>
<keyword evidence="13" id="KW-1185">Reference proteome</keyword>
<evidence type="ECO:0000256" key="4">
    <source>
        <dbReference type="ARBA" id="ARBA00022692"/>
    </source>
</evidence>
<keyword evidence="3" id="KW-0813">Transport</keyword>
<dbReference type="GO" id="GO:0008324">
    <property type="term" value="F:monoatomic cation transmembrane transporter activity"/>
    <property type="evidence" value="ECO:0007669"/>
    <property type="project" value="InterPro"/>
</dbReference>
<evidence type="ECO:0000259" key="11">
    <source>
        <dbReference type="Pfam" id="PF01769"/>
    </source>
</evidence>
<comment type="similarity">
    <text evidence="2">Belongs to the SLC41A transporter family.</text>
</comment>
<evidence type="ECO:0000256" key="5">
    <source>
        <dbReference type="ARBA" id="ARBA00022842"/>
    </source>
</evidence>
<feature type="region of interest" description="Disordered" evidence="9">
    <location>
        <begin position="77"/>
        <end position="102"/>
    </location>
</feature>
<evidence type="ECO:0000313" key="13">
    <source>
        <dbReference type="Proteomes" id="UP000812966"/>
    </source>
</evidence>
<evidence type="ECO:0000256" key="10">
    <source>
        <dbReference type="SAM" id="Phobius"/>
    </source>
</evidence>
<dbReference type="InterPro" id="IPR006667">
    <property type="entry name" value="SLC41_membr_dom"/>
</dbReference>
<feature type="region of interest" description="Disordered" evidence="9">
    <location>
        <begin position="1"/>
        <end position="64"/>
    </location>
</feature>
<feature type="compositionally biased region" description="Basic and acidic residues" evidence="9">
    <location>
        <begin position="35"/>
        <end position="50"/>
    </location>
</feature>
<dbReference type="PANTHER" id="PTHR16228">
    <property type="entry name" value="DIVALENT CATION TRANSPORTER SOLUTE CARRIER FAMILY 41"/>
    <property type="match status" value="1"/>
</dbReference>
<protein>
    <recommendedName>
        <fullName evidence="11">SLC41A/MgtE integral membrane domain-containing protein</fullName>
    </recommendedName>
</protein>
<dbReference type="Gene3D" id="1.10.357.20">
    <property type="entry name" value="SLC41 divalent cation transporters, integral membrane domain"/>
    <property type="match status" value="2"/>
</dbReference>
<keyword evidence="6 10" id="KW-1133">Transmembrane helix</keyword>
<feature type="transmembrane region" description="Helical" evidence="10">
    <location>
        <begin position="554"/>
        <end position="572"/>
    </location>
</feature>
<accession>A0A8K0JKZ3</accession>
<keyword evidence="7" id="KW-0406">Ion transport</keyword>
<sequence length="576" mass="62687">MSPIVRRDDGEYRSDHRKKALAIGGVVRSEQEDDGLARWDDKEVDKEDRSGPSGGVYPYRDPIDPDIPARELHVEGWTHRDQDSGSSDHEYTHGLHKPKRQDEVRYSLGSNATYPPRPSASLDTLAELTTSLPNSRAQVLRAATSLLIQSTPSLIVSLIGLIFTGQLLDHLAVWDVFVKCDELFIAVPALQNLKGNLEMCLGAKLGTATNEGRLDTPRRRKDIITNSLFFLQYQALSISALAGGLSWLLGYAMKHRIASPTPIPGSEDITEGYTKPGGKQLMLILSTGMLTASLSSAVLGNFISWLVVVCRWFGLNPDNIASPLAACLGDFLTLFILALVGSALVHGLSSPVPAIVTLLMIIATIGVRWYGLQYKESSRPLEEKPSEAEEEGAWWPLISAMLISCATGVVLEKSVSRYEGFALLAVTMTGICGSLGAIYASRLSTDLHADQHAREHRIASRDYETELAGRLSNVASGVTIFTSAWPVQAFFLLFIACTGWTSIPWGLLLWFLVSYALTAGASIYAAHSITMYFWHKGLDPDSYTLPIHSAAIDLLGQLLLVAAYELASALGADVKS</sequence>
<evidence type="ECO:0000256" key="7">
    <source>
        <dbReference type="ARBA" id="ARBA00023065"/>
    </source>
</evidence>
<feature type="compositionally biased region" description="Basic and acidic residues" evidence="9">
    <location>
        <begin position="77"/>
        <end position="93"/>
    </location>
</feature>
<feature type="transmembrane region" description="Helical" evidence="10">
    <location>
        <begin position="320"/>
        <end position="345"/>
    </location>
</feature>
<comment type="caution">
    <text evidence="12">The sequence shown here is derived from an EMBL/GenBank/DDBJ whole genome shotgun (WGS) entry which is preliminary data.</text>
</comment>
<dbReference type="Proteomes" id="UP000812966">
    <property type="component" value="Unassembled WGS sequence"/>
</dbReference>
<feature type="transmembrane region" description="Helical" evidence="10">
    <location>
        <begin position="507"/>
        <end position="534"/>
    </location>
</feature>
<evidence type="ECO:0000256" key="8">
    <source>
        <dbReference type="ARBA" id="ARBA00023136"/>
    </source>
</evidence>
<comment type="subcellular location">
    <subcellularLocation>
        <location evidence="1">Membrane</location>
        <topology evidence="1">Multi-pass membrane protein</topology>
    </subcellularLocation>
</comment>
<evidence type="ECO:0000256" key="2">
    <source>
        <dbReference type="ARBA" id="ARBA00009749"/>
    </source>
</evidence>
<keyword evidence="4 10" id="KW-0812">Transmembrane</keyword>
<feature type="transmembrane region" description="Helical" evidence="10">
    <location>
        <begin position="352"/>
        <end position="372"/>
    </location>
</feature>
<organism evidence="12 13">
    <name type="scientific">Filobasidium floriforme</name>
    <dbReference type="NCBI Taxonomy" id="5210"/>
    <lineage>
        <taxon>Eukaryota</taxon>
        <taxon>Fungi</taxon>
        <taxon>Dikarya</taxon>
        <taxon>Basidiomycota</taxon>
        <taxon>Agaricomycotina</taxon>
        <taxon>Tremellomycetes</taxon>
        <taxon>Filobasidiales</taxon>
        <taxon>Filobasidiaceae</taxon>
        <taxon>Filobasidium</taxon>
    </lineage>
</organism>
<dbReference type="GO" id="GO:0005886">
    <property type="term" value="C:plasma membrane"/>
    <property type="evidence" value="ECO:0007669"/>
    <property type="project" value="TreeGrafter"/>
</dbReference>
<proteinExistence type="inferred from homology"/>
<dbReference type="OrthoDB" id="666972at2759"/>
<feature type="compositionally biased region" description="Basic and acidic residues" evidence="9">
    <location>
        <begin position="1"/>
        <end position="14"/>
    </location>
</feature>